<keyword evidence="3 12" id="KW-0853">WD repeat</keyword>
<comment type="caution">
    <text evidence="14">The sequence shown here is derived from an EMBL/GenBank/DDBJ whole genome shotgun (WGS) entry which is preliminary data.</text>
</comment>
<evidence type="ECO:0000256" key="6">
    <source>
        <dbReference type="ARBA" id="ARBA00023069"/>
    </source>
</evidence>
<dbReference type="SUPFAM" id="SSF50978">
    <property type="entry name" value="WD40 repeat-like"/>
    <property type="match status" value="1"/>
</dbReference>
<keyword evidence="8" id="KW-0966">Cell projection</keyword>
<keyword evidence="4" id="KW-0677">Repeat</keyword>
<dbReference type="PANTHER" id="PTHR12442:SF12">
    <property type="entry name" value="DYNEIN AXONEMAL INTERMEDIATE CHAIN 4"/>
    <property type="match status" value="1"/>
</dbReference>
<keyword evidence="6" id="KW-0969">Cilium</keyword>
<feature type="compositionally biased region" description="Basic and acidic residues" evidence="13">
    <location>
        <begin position="385"/>
        <end position="394"/>
    </location>
</feature>
<evidence type="ECO:0000256" key="11">
    <source>
        <dbReference type="ARBA" id="ARBA00041557"/>
    </source>
</evidence>
<organism evidence="14 15">
    <name type="scientific">Champsocephalus esox</name>
    <name type="common">pike icefish</name>
    <dbReference type="NCBI Taxonomy" id="159716"/>
    <lineage>
        <taxon>Eukaryota</taxon>
        <taxon>Metazoa</taxon>
        <taxon>Chordata</taxon>
        <taxon>Craniata</taxon>
        <taxon>Vertebrata</taxon>
        <taxon>Euteleostomi</taxon>
        <taxon>Actinopterygii</taxon>
        <taxon>Neopterygii</taxon>
        <taxon>Teleostei</taxon>
        <taxon>Neoteleostei</taxon>
        <taxon>Acanthomorphata</taxon>
        <taxon>Eupercaria</taxon>
        <taxon>Perciformes</taxon>
        <taxon>Notothenioidei</taxon>
        <taxon>Channichthyidae</taxon>
        <taxon>Champsocephalus</taxon>
    </lineage>
</organism>
<evidence type="ECO:0000256" key="2">
    <source>
        <dbReference type="ARBA" id="ARBA00022490"/>
    </source>
</evidence>
<evidence type="ECO:0000256" key="8">
    <source>
        <dbReference type="ARBA" id="ARBA00023273"/>
    </source>
</evidence>
<reference evidence="14 15" key="1">
    <citation type="journal article" date="2023" name="Mol. Biol. Evol.">
        <title>Genomics of Secondarily Temperate Adaptation in the Only Non-Antarctic Icefish.</title>
        <authorList>
            <person name="Rivera-Colon A.G."/>
            <person name="Rayamajhi N."/>
            <person name="Minhas B.F."/>
            <person name="Madrigal G."/>
            <person name="Bilyk K.T."/>
            <person name="Yoon V."/>
            <person name="Hune M."/>
            <person name="Gregory S."/>
            <person name="Cheng C.H.C."/>
            <person name="Catchen J.M."/>
        </authorList>
    </citation>
    <scope>NUCLEOTIDE SEQUENCE [LARGE SCALE GENOMIC DNA]</scope>
    <source>
        <strain evidence="14">JC2023a</strain>
    </source>
</reference>
<dbReference type="PANTHER" id="PTHR12442">
    <property type="entry name" value="DYNEIN INTERMEDIATE CHAIN"/>
    <property type="match status" value="1"/>
</dbReference>
<protein>
    <recommendedName>
        <fullName evidence="10">Dynein axonemal intermediate chain 4</fullName>
    </recommendedName>
    <alternativeName>
        <fullName evidence="11">WD repeat-containing protein 78</fullName>
    </alternativeName>
</protein>
<dbReference type="GO" id="GO:0005858">
    <property type="term" value="C:axonemal dynein complex"/>
    <property type="evidence" value="ECO:0007669"/>
    <property type="project" value="TreeGrafter"/>
</dbReference>
<gene>
    <name evidence="14" type="ORF">CesoFtcFv8_007162</name>
</gene>
<dbReference type="InterPro" id="IPR050687">
    <property type="entry name" value="Dynein_IC"/>
</dbReference>
<evidence type="ECO:0000256" key="5">
    <source>
        <dbReference type="ARBA" id="ARBA00022846"/>
    </source>
</evidence>
<keyword evidence="5" id="KW-0282">Flagellum</keyword>
<evidence type="ECO:0000256" key="3">
    <source>
        <dbReference type="ARBA" id="ARBA00022574"/>
    </source>
</evidence>
<dbReference type="PROSITE" id="PS50082">
    <property type="entry name" value="WD_REPEATS_2"/>
    <property type="match status" value="1"/>
</dbReference>
<evidence type="ECO:0000256" key="10">
    <source>
        <dbReference type="ARBA" id="ARBA00040002"/>
    </source>
</evidence>
<evidence type="ECO:0000256" key="7">
    <source>
        <dbReference type="ARBA" id="ARBA00023212"/>
    </source>
</evidence>
<dbReference type="AlphaFoldDB" id="A0AAN8CG72"/>
<evidence type="ECO:0000256" key="12">
    <source>
        <dbReference type="PROSITE-ProRule" id="PRU00221"/>
    </source>
</evidence>
<dbReference type="InterPro" id="IPR015943">
    <property type="entry name" value="WD40/YVTN_repeat-like_dom_sf"/>
</dbReference>
<feature type="repeat" description="WD" evidence="12">
    <location>
        <begin position="630"/>
        <end position="672"/>
    </location>
</feature>
<dbReference type="Pfam" id="PF00400">
    <property type="entry name" value="WD40"/>
    <property type="match status" value="1"/>
</dbReference>
<evidence type="ECO:0000313" key="14">
    <source>
        <dbReference type="EMBL" id="KAK5901845.1"/>
    </source>
</evidence>
<sequence>METKKKSSLLPNASSRAMHKSVSGLHPVSQGSRHMLSFTGSHSRRSSIMAGGSSRKHRTLEKTTEQAPRKVKVLDDHGHDVAPQQVNEAEPGDMKAKPDRIILDEIFSSSGSDHFKSTSSFSVHAFSSIWSSTLPSSQSTSASLTEDCYSKRDIPINPPASSDVPRKGDNVKHVVTEEMLDEEVYVCLSETEIISLLEIPCTFTSEDADDAEAMKEKNTQYDELCRNRMGNDKYVERSMQTSNGTTKKIRIQTDKVEMVDEGTMASIWDIHDSFCVQNETQQKEKADNIETAVNTIKGHEKRSGKSSSSSTVCTGSTVSSALELEMSENSSNTEANSQLILLSETFEKSLLVMERIVLTNVFQPRLAAYRQLPILEDPDSTVKPGIEEQSDRGEGSSSSPTLERLWAFSCELTRGHNITCMAWNKDNQDILAVGYGDCDPETQTPGLICCWSLKNPTWPERVFQCKCSVTSLDFSANNPGQLAVGMLDGTLAIYNVQRRNITCITDSSECHKKHLHPVWQVSWTKQEMALSGEDRVEALVAVSADGRVTKWLLSSNGLDCIDLMKLKKSQTLKKKAVENKKKPECIISAMTPGFCVDFHPIDSSIYLAGTSECLIHKCSVSNSQNVLLTYKKHFCPVNHVEWSPFSPDVFLSCSSDWTIQLWKQDCSDPVMSFKSTQRTVSTVRWSPNSSTVFATINGEMVEIWDLNLNIMLPTVVHRAAAAVTSLLFASGTDCVLVGDTEGEVTVYQLKNLGVGRDKQVESLEDIISFVVSK</sequence>
<accession>A0AAN8CG72</accession>
<evidence type="ECO:0000256" key="9">
    <source>
        <dbReference type="ARBA" id="ARBA00024190"/>
    </source>
</evidence>
<feature type="compositionally biased region" description="Low complexity" evidence="13">
    <location>
        <begin position="305"/>
        <end position="314"/>
    </location>
</feature>
<keyword evidence="2" id="KW-0963">Cytoplasm</keyword>
<feature type="region of interest" description="Disordered" evidence="13">
    <location>
        <begin position="295"/>
        <end position="314"/>
    </location>
</feature>
<dbReference type="GO" id="GO:0003341">
    <property type="term" value="P:cilium movement"/>
    <property type="evidence" value="ECO:0007669"/>
    <property type="project" value="TreeGrafter"/>
</dbReference>
<dbReference type="GO" id="GO:0045504">
    <property type="term" value="F:dynein heavy chain binding"/>
    <property type="evidence" value="ECO:0007669"/>
    <property type="project" value="TreeGrafter"/>
</dbReference>
<dbReference type="InterPro" id="IPR001680">
    <property type="entry name" value="WD40_rpt"/>
</dbReference>
<dbReference type="GO" id="GO:0045503">
    <property type="term" value="F:dynein light chain binding"/>
    <property type="evidence" value="ECO:0007669"/>
    <property type="project" value="TreeGrafter"/>
</dbReference>
<evidence type="ECO:0000256" key="13">
    <source>
        <dbReference type="SAM" id="MobiDB-lite"/>
    </source>
</evidence>
<evidence type="ECO:0000313" key="15">
    <source>
        <dbReference type="Proteomes" id="UP001335648"/>
    </source>
</evidence>
<keyword evidence="7" id="KW-0206">Cytoskeleton</keyword>
<dbReference type="SMART" id="SM00320">
    <property type="entry name" value="WD40"/>
    <property type="match status" value="6"/>
</dbReference>
<name>A0AAN8CG72_9TELE</name>
<proteinExistence type="predicted"/>
<dbReference type="InterPro" id="IPR036322">
    <property type="entry name" value="WD40_repeat_dom_sf"/>
</dbReference>
<dbReference type="FunFam" id="2.130.10.10:FF:001248">
    <property type="entry name" value="WD repeat domain 78"/>
    <property type="match status" value="1"/>
</dbReference>
<dbReference type="Gene3D" id="2.130.10.10">
    <property type="entry name" value="YVTN repeat-like/Quinoprotein amine dehydrogenase"/>
    <property type="match status" value="1"/>
</dbReference>
<feature type="region of interest" description="Disordered" evidence="13">
    <location>
        <begin position="377"/>
        <end position="400"/>
    </location>
</feature>
<keyword evidence="15" id="KW-1185">Reference proteome</keyword>
<feature type="region of interest" description="Disordered" evidence="13">
    <location>
        <begin position="1"/>
        <end position="68"/>
    </location>
</feature>
<dbReference type="Proteomes" id="UP001335648">
    <property type="component" value="Unassembled WGS sequence"/>
</dbReference>
<evidence type="ECO:0000256" key="1">
    <source>
        <dbReference type="ARBA" id="ARBA00004611"/>
    </source>
</evidence>
<dbReference type="EMBL" id="JAULUE010002051">
    <property type="protein sequence ID" value="KAK5901845.1"/>
    <property type="molecule type" value="Genomic_DNA"/>
</dbReference>
<evidence type="ECO:0000256" key="4">
    <source>
        <dbReference type="ARBA" id="ARBA00022737"/>
    </source>
</evidence>
<comment type="subcellular location">
    <subcellularLocation>
        <location evidence="1">Cytoplasm</location>
        <location evidence="1">Cytoskeleton</location>
        <location evidence="1">Flagellum axoneme</location>
    </subcellularLocation>
    <subcellularLocation>
        <location evidence="9">Dynein axonemal particle</location>
    </subcellularLocation>
</comment>
<dbReference type="GO" id="GO:0120293">
    <property type="term" value="C:dynein axonemal particle"/>
    <property type="evidence" value="ECO:0007669"/>
    <property type="project" value="UniProtKB-SubCell"/>
</dbReference>